<dbReference type="Pfam" id="PF04168">
    <property type="entry name" value="Alpha-E"/>
    <property type="match status" value="1"/>
</dbReference>
<dbReference type="STRING" id="1193502.SHALO_1054"/>
<accession>A0A1D7TIY2</accession>
<gene>
    <name evidence="2" type="ORF">SHALO_1054</name>
</gene>
<dbReference type="PANTHER" id="PTHR34595:SF7">
    <property type="entry name" value="SLL1039 PROTEIN"/>
    <property type="match status" value="1"/>
</dbReference>
<organism evidence="2 3">
    <name type="scientific">Sulfurospirillum halorespirans DSM 13726</name>
    <dbReference type="NCBI Taxonomy" id="1193502"/>
    <lineage>
        <taxon>Bacteria</taxon>
        <taxon>Pseudomonadati</taxon>
        <taxon>Campylobacterota</taxon>
        <taxon>Epsilonproteobacteria</taxon>
        <taxon>Campylobacterales</taxon>
        <taxon>Sulfurospirillaceae</taxon>
        <taxon>Sulfurospirillum</taxon>
    </lineage>
</organism>
<dbReference type="Proteomes" id="UP000094609">
    <property type="component" value="Chromosome"/>
</dbReference>
<dbReference type="AlphaFoldDB" id="A0A1D7TIY2"/>
<dbReference type="InterPro" id="IPR051680">
    <property type="entry name" value="ATP-dep_Glu-Cys_Ligase-2"/>
</dbReference>
<feature type="domain" description="DUF403" evidence="1">
    <location>
        <begin position="6"/>
        <end position="173"/>
    </location>
</feature>
<name>A0A1D7TIY2_9BACT</name>
<proteinExistence type="predicted"/>
<reference evidence="3" key="1">
    <citation type="submission" date="2016-08" db="EMBL/GenBank/DDBJ databases">
        <title>Complete genome sequence of the organohalide-respiring Epsilonproteobacterium Sulfurospirillum halorespirans.</title>
        <authorList>
            <person name="Goris T."/>
            <person name="Zimmermann J."/>
            <person name="Schenz B."/>
            <person name="Lemos M."/>
            <person name="Hackermueller J."/>
            <person name="Diekert G."/>
        </authorList>
    </citation>
    <scope>NUCLEOTIDE SEQUENCE [LARGE SCALE GENOMIC DNA]</scope>
    <source>
        <strain>DSM 13726</strain>
        <strain evidence="3">PCE-M2</strain>
    </source>
</reference>
<dbReference type="RefSeq" id="WP_069477681.1">
    <property type="nucleotide sequence ID" value="NZ_CP017111.1"/>
</dbReference>
<protein>
    <recommendedName>
        <fullName evidence="1">DUF403 domain-containing protein</fullName>
    </recommendedName>
</protein>
<evidence type="ECO:0000313" key="2">
    <source>
        <dbReference type="EMBL" id="AOO64834.1"/>
    </source>
</evidence>
<sequence length="220" mass="25298">MILIPPQAAEHLYWMGRYIQRSESMTRLVIALFDKILDEDFDDAKAFYAKLGIELAYDSAQMFLRESVFNLEYASLCNTINAARENAILTRSHLSNRMFSRINALYLAYQEAKEERTVSLYWLESTLKELDAIWGNLELSLVEAKESPLIQLGKVVERMDLNIRLYDSIEAALMDVEKLNSIAEKVRPNHKRVTLSSSNKPKTLQTINSVFEALTTKHES</sequence>
<dbReference type="EMBL" id="CP017111">
    <property type="protein sequence ID" value="AOO64834.1"/>
    <property type="molecule type" value="Genomic_DNA"/>
</dbReference>
<dbReference type="PATRIC" id="fig|1193502.14.peg.1067"/>
<dbReference type="KEGG" id="shal:SHALO_1054"/>
<evidence type="ECO:0000313" key="3">
    <source>
        <dbReference type="Proteomes" id="UP000094609"/>
    </source>
</evidence>
<evidence type="ECO:0000259" key="1">
    <source>
        <dbReference type="Pfam" id="PF04168"/>
    </source>
</evidence>
<keyword evidence="3" id="KW-1185">Reference proteome</keyword>
<dbReference type="InterPro" id="IPR007296">
    <property type="entry name" value="DUF403"/>
</dbReference>
<dbReference type="PANTHER" id="PTHR34595">
    <property type="entry name" value="BLR5612 PROTEIN"/>
    <property type="match status" value="1"/>
</dbReference>